<keyword evidence="8" id="KW-1185">Reference proteome</keyword>
<evidence type="ECO:0000256" key="2">
    <source>
        <dbReference type="ARBA" id="ARBA00022723"/>
    </source>
</evidence>
<keyword evidence="2" id="KW-0479">Metal-binding</keyword>
<proteinExistence type="inferred from homology"/>
<dbReference type="GO" id="GO:0051213">
    <property type="term" value="F:dioxygenase activity"/>
    <property type="evidence" value="ECO:0007669"/>
    <property type="project" value="UniProtKB-KW"/>
</dbReference>
<reference evidence="8" key="1">
    <citation type="journal article" date="2019" name="Int. J. Syst. Evol. Microbiol.">
        <title>The Global Catalogue of Microorganisms (GCM) 10K type strain sequencing project: providing services to taxonomists for standard genome sequencing and annotation.</title>
        <authorList>
            <consortium name="The Broad Institute Genomics Platform"/>
            <consortium name="The Broad Institute Genome Sequencing Center for Infectious Disease"/>
            <person name="Wu L."/>
            <person name="Ma J."/>
        </authorList>
    </citation>
    <scope>NUCLEOTIDE SEQUENCE [LARGE SCALE GENOMIC DNA]</scope>
    <source>
        <strain evidence="8">CGMCC 1.6784</strain>
    </source>
</reference>
<dbReference type="EMBL" id="BMLK01000008">
    <property type="protein sequence ID" value="GGN49231.1"/>
    <property type="molecule type" value="Genomic_DNA"/>
</dbReference>
<comment type="similarity">
    <text evidence="1">Belongs to the TfdA dioxygenase family.</text>
</comment>
<keyword evidence="4" id="KW-0560">Oxidoreductase</keyword>
<evidence type="ECO:0000256" key="5">
    <source>
        <dbReference type="ARBA" id="ARBA00023004"/>
    </source>
</evidence>
<comment type="caution">
    <text evidence="7">The sequence shown here is derived from an EMBL/GenBank/DDBJ whole genome shotgun (WGS) entry which is preliminary data.</text>
</comment>
<evidence type="ECO:0000256" key="3">
    <source>
        <dbReference type="ARBA" id="ARBA00022964"/>
    </source>
</evidence>
<keyword evidence="3 7" id="KW-0223">Dioxygenase</keyword>
<feature type="domain" description="TauD/TfdA-like" evidence="6">
    <location>
        <begin position="9"/>
        <end position="264"/>
    </location>
</feature>
<gene>
    <name evidence="7" type="ORF">GCM10011349_19630</name>
</gene>
<dbReference type="SUPFAM" id="SSF51197">
    <property type="entry name" value="Clavaminate synthase-like"/>
    <property type="match status" value="1"/>
</dbReference>
<evidence type="ECO:0000313" key="7">
    <source>
        <dbReference type="EMBL" id="GGN49231.1"/>
    </source>
</evidence>
<dbReference type="PANTHER" id="PTHR30468:SF1">
    <property type="entry name" value="ALPHA-KETOGLUTARATE-DEPENDENT SULFONATE DIOXYGENASE"/>
    <property type="match status" value="1"/>
</dbReference>
<dbReference type="Proteomes" id="UP000605099">
    <property type="component" value="Unassembled WGS sequence"/>
</dbReference>
<organism evidence="7 8">
    <name type="scientific">Novosphingobium indicum</name>
    <dbReference type="NCBI Taxonomy" id="462949"/>
    <lineage>
        <taxon>Bacteria</taxon>
        <taxon>Pseudomonadati</taxon>
        <taxon>Pseudomonadota</taxon>
        <taxon>Alphaproteobacteria</taxon>
        <taxon>Sphingomonadales</taxon>
        <taxon>Sphingomonadaceae</taxon>
        <taxon>Novosphingobium</taxon>
    </lineage>
</organism>
<keyword evidence="5" id="KW-0408">Iron</keyword>
<dbReference type="Gene3D" id="3.60.130.10">
    <property type="entry name" value="Clavaminate synthase-like"/>
    <property type="match status" value="1"/>
</dbReference>
<dbReference type="PANTHER" id="PTHR30468">
    <property type="entry name" value="ALPHA-KETOGLUTARATE-DEPENDENT SULFONATE DIOXYGENASE"/>
    <property type="match status" value="1"/>
</dbReference>
<evidence type="ECO:0000256" key="4">
    <source>
        <dbReference type="ARBA" id="ARBA00023002"/>
    </source>
</evidence>
<name>A0ABQ2JLU8_9SPHN</name>
<dbReference type="InterPro" id="IPR042098">
    <property type="entry name" value="TauD-like_sf"/>
</dbReference>
<dbReference type="Pfam" id="PF02668">
    <property type="entry name" value="TauD"/>
    <property type="match status" value="1"/>
</dbReference>
<accession>A0ABQ2JLU8</accession>
<evidence type="ECO:0000259" key="6">
    <source>
        <dbReference type="Pfam" id="PF02668"/>
    </source>
</evidence>
<protein>
    <submittedName>
        <fullName evidence="7">Taurine dioxygenase</fullName>
    </submittedName>
</protein>
<evidence type="ECO:0000256" key="1">
    <source>
        <dbReference type="ARBA" id="ARBA00005896"/>
    </source>
</evidence>
<sequence>MTMGYELIDVRPMTKRIGAEIFGVDLREPLGNQTYAEIHDALMKHQVVFFRDQEIDHEAHKALGRAFGDLHMHSAVKGLDDHPEVVAIHADEHSKFVAGEKWHSDLSCDPDPPMGSILYMHTLPEFGGDTLFASMYAAYDGLSEPMKAFLEPLTAVHDANPVYKALFPDVDKTYECNSHPVIRVHPVTGKKLIYVNSSYTTKINELSQEESDAVLAFLYEHIKNANYHVRFRWQPHSIAFWDNRCTQHFAVWDYFPETRSGYRVTIAGDKPF</sequence>
<dbReference type="InterPro" id="IPR003819">
    <property type="entry name" value="TauD/TfdA-like"/>
</dbReference>
<dbReference type="InterPro" id="IPR051323">
    <property type="entry name" value="AtsK-like"/>
</dbReference>
<evidence type="ECO:0000313" key="8">
    <source>
        <dbReference type="Proteomes" id="UP000605099"/>
    </source>
</evidence>